<sequence>MSEHLRGYHRGGYFARPGSGDRAMMGPLHPEPVKTVERPSLTAKDDIAIKHFEHIGSYSWVEARKPTVVIPGSPAYWRDRPLPYQVSVDAKEQFVDQGGERMGCMALYPLIRAVDLESEEQGNDFDWGAVDFVGDRNSLRKLLSWVQDNDGRYKPFRIDTQLVGHRTVLLNRWETRMTGAAGHWPINFQRESTYKPPGYEHIPTVSHHRVAKYDFGGLTMVVRFSVDACTPLKAADRAMQTPRLGVGSADVDSLSSMLSGMSVTSHPARSLEIDREASTPELDIIRVNSPVVPQSSLIEITTRSERNVTAYKWVDTYPQLYFSQTAYRYLAVHQQGNFREVRKHALEDPEMKRIEAQLQGDFRKLRSALQVIQDLVVEHGERGRLSLVFEGGICRVFERRSAESCLPDTMLRRFEGF</sequence>
<dbReference type="EMBL" id="JADCUA010000026">
    <property type="protein sequence ID" value="KAH9831410.1"/>
    <property type="molecule type" value="Genomic_DNA"/>
</dbReference>
<dbReference type="PANTHER" id="PTHR35179">
    <property type="entry name" value="PROTEIN CBG02620"/>
    <property type="match status" value="1"/>
</dbReference>
<evidence type="ECO:0000313" key="1">
    <source>
        <dbReference type="EMBL" id="KAH9831410.1"/>
    </source>
</evidence>
<dbReference type="GeneID" id="71998402"/>
<protein>
    <recommendedName>
        <fullName evidence="3">Geranylgeranyl pyrophosphate synthetase</fullName>
    </recommendedName>
</protein>
<comment type="caution">
    <text evidence="1">The sequence shown here is derived from an EMBL/GenBank/DDBJ whole genome shotgun (WGS) entry which is preliminary data.</text>
</comment>
<dbReference type="Proteomes" id="UP000814176">
    <property type="component" value="Unassembled WGS sequence"/>
</dbReference>
<reference evidence="1 2" key="1">
    <citation type="journal article" date="2021" name="Environ. Microbiol.">
        <title>Gene family expansions and transcriptome signatures uncover fungal adaptations to wood decay.</title>
        <authorList>
            <person name="Hage H."/>
            <person name="Miyauchi S."/>
            <person name="Viragh M."/>
            <person name="Drula E."/>
            <person name="Min B."/>
            <person name="Chaduli D."/>
            <person name="Navarro D."/>
            <person name="Favel A."/>
            <person name="Norest M."/>
            <person name="Lesage-Meessen L."/>
            <person name="Balint B."/>
            <person name="Merenyi Z."/>
            <person name="de Eugenio L."/>
            <person name="Morin E."/>
            <person name="Martinez A.T."/>
            <person name="Baldrian P."/>
            <person name="Stursova M."/>
            <person name="Martinez M.J."/>
            <person name="Novotny C."/>
            <person name="Magnuson J.K."/>
            <person name="Spatafora J.W."/>
            <person name="Maurice S."/>
            <person name="Pangilinan J."/>
            <person name="Andreopoulos W."/>
            <person name="LaButti K."/>
            <person name="Hundley H."/>
            <person name="Na H."/>
            <person name="Kuo A."/>
            <person name="Barry K."/>
            <person name="Lipzen A."/>
            <person name="Henrissat B."/>
            <person name="Riley R."/>
            <person name="Ahrendt S."/>
            <person name="Nagy L.G."/>
            <person name="Grigoriev I.V."/>
            <person name="Martin F."/>
            <person name="Rosso M.N."/>
        </authorList>
    </citation>
    <scope>NUCLEOTIDE SEQUENCE [LARGE SCALE GENOMIC DNA]</scope>
    <source>
        <strain evidence="1 2">CIRM-BRFM 1785</strain>
    </source>
</reference>
<evidence type="ECO:0000313" key="2">
    <source>
        <dbReference type="Proteomes" id="UP000814176"/>
    </source>
</evidence>
<dbReference type="PANTHER" id="PTHR35179:SF2">
    <property type="entry name" value="START DOMAIN-CONTAINING PROTEIN"/>
    <property type="match status" value="1"/>
</dbReference>
<evidence type="ECO:0008006" key="3">
    <source>
        <dbReference type="Google" id="ProtNLM"/>
    </source>
</evidence>
<name>A0ABQ8K3E7_9APHY</name>
<accession>A0ABQ8K3E7</accession>
<keyword evidence="2" id="KW-1185">Reference proteome</keyword>
<gene>
    <name evidence="1" type="ORF">C8Q71DRAFT_302538</name>
</gene>
<proteinExistence type="predicted"/>
<dbReference type="RefSeq" id="XP_047774537.1">
    <property type="nucleotide sequence ID" value="XM_047917670.1"/>
</dbReference>
<organism evidence="1 2">
    <name type="scientific">Rhodofomes roseus</name>
    <dbReference type="NCBI Taxonomy" id="34475"/>
    <lineage>
        <taxon>Eukaryota</taxon>
        <taxon>Fungi</taxon>
        <taxon>Dikarya</taxon>
        <taxon>Basidiomycota</taxon>
        <taxon>Agaricomycotina</taxon>
        <taxon>Agaricomycetes</taxon>
        <taxon>Polyporales</taxon>
        <taxon>Rhodofomes</taxon>
    </lineage>
</organism>